<gene>
    <name evidence="5" type="ORF">SAMN05216377_11058</name>
</gene>
<dbReference type="PANTHER" id="PTHR42788:SF13">
    <property type="entry name" value="ALIPHATIC SULFONATES IMPORT ATP-BINDING PROTEIN SSUB"/>
    <property type="match status" value="1"/>
</dbReference>
<dbReference type="InterPro" id="IPR050166">
    <property type="entry name" value="ABC_transporter_ATP-bind"/>
</dbReference>
<dbReference type="PROSITE" id="PS50893">
    <property type="entry name" value="ABC_TRANSPORTER_2"/>
    <property type="match status" value="1"/>
</dbReference>
<dbReference type="Pfam" id="PF00005">
    <property type="entry name" value="ABC_tran"/>
    <property type="match status" value="1"/>
</dbReference>
<dbReference type="SUPFAM" id="SSF52540">
    <property type="entry name" value="P-loop containing nucleoside triphosphate hydrolases"/>
    <property type="match status" value="1"/>
</dbReference>
<dbReference type="CDD" id="cd03293">
    <property type="entry name" value="ABC_NrtD_SsuB_transporters"/>
    <property type="match status" value="1"/>
</dbReference>
<dbReference type="PROSITE" id="PS00211">
    <property type="entry name" value="ABC_TRANSPORTER_1"/>
    <property type="match status" value="1"/>
</dbReference>
<sequence length="276" mass="29975">MSASQTVPSPNGVAEPTAEPRAFVSCRRTGLVYQGADGGEVIALTDLDLDIAEGEFVSLVGPSGCGKTTLLKIMGDLLAPTAGSVEIDGFSPRQLRERQRIGQVFQSAELLPWKSIADNLVLLAKLSGKTVPREQTEAMAETLGLQDFLHRYPHELSGGMQQRAAIGRALLLDPALLLMDEPFGALDEITREKLNMELQRIWSEHRKTVVFVTHSLSEAAFLSDRVVVLSGRPGRLVADVRIDAPRLRTTEYRFSSEMAEVVARLHGALTGEGEAS</sequence>
<dbReference type="GO" id="GO:0016887">
    <property type="term" value="F:ATP hydrolysis activity"/>
    <property type="evidence" value="ECO:0007669"/>
    <property type="project" value="InterPro"/>
</dbReference>
<dbReference type="GO" id="GO:0005524">
    <property type="term" value="F:ATP binding"/>
    <property type="evidence" value="ECO:0007669"/>
    <property type="project" value="UniProtKB-KW"/>
</dbReference>
<dbReference type="InterPro" id="IPR003593">
    <property type="entry name" value="AAA+_ATPase"/>
</dbReference>
<name>A0A1G7SS11_PSEOR</name>
<feature type="domain" description="ABC transporter" evidence="4">
    <location>
        <begin position="26"/>
        <end position="256"/>
    </location>
</feature>
<evidence type="ECO:0000313" key="5">
    <source>
        <dbReference type="EMBL" id="SDG25070.1"/>
    </source>
</evidence>
<dbReference type="InterPro" id="IPR003439">
    <property type="entry name" value="ABC_transporter-like_ATP-bd"/>
</dbReference>
<protein>
    <submittedName>
        <fullName evidence="5">NitT/TauT family transport system ATP-binding protein</fullName>
    </submittedName>
</protein>
<evidence type="ECO:0000256" key="2">
    <source>
        <dbReference type="ARBA" id="ARBA00022741"/>
    </source>
</evidence>
<proteinExistence type="predicted"/>
<keyword evidence="1" id="KW-0813">Transport</keyword>
<reference evidence="5 6" key="1">
    <citation type="submission" date="2016-10" db="EMBL/GenBank/DDBJ databases">
        <authorList>
            <person name="de Groot N.N."/>
        </authorList>
    </citation>
    <scope>NUCLEOTIDE SEQUENCE [LARGE SCALE GENOMIC DNA]</scope>
    <source>
        <strain evidence="5 6">CGMCC 4.3143</strain>
    </source>
</reference>
<keyword evidence="2" id="KW-0547">Nucleotide-binding</keyword>
<dbReference type="RefSeq" id="WP_218129857.1">
    <property type="nucleotide sequence ID" value="NZ_FNBE01000010.1"/>
</dbReference>
<dbReference type="STRING" id="366584.SAMN05216377_11058"/>
<evidence type="ECO:0000256" key="1">
    <source>
        <dbReference type="ARBA" id="ARBA00022448"/>
    </source>
</evidence>
<dbReference type="PANTHER" id="PTHR42788">
    <property type="entry name" value="TAURINE IMPORT ATP-BINDING PROTEIN-RELATED"/>
    <property type="match status" value="1"/>
</dbReference>
<accession>A0A1G7SS11</accession>
<dbReference type="Gene3D" id="3.40.50.300">
    <property type="entry name" value="P-loop containing nucleotide triphosphate hydrolases"/>
    <property type="match status" value="1"/>
</dbReference>
<evidence type="ECO:0000259" key="4">
    <source>
        <dbReference type="PROSITE" id="PS50893"/>
    </source>
</evidence>
<organism evidence="5 6">
    <name type="scientific">Pseudonocardia oroxyli</name>
    <dbReference type="NCBI Taxonomy" id="366584"/>
    <lineage>
        <taxon>Bacteria</taxon>
        <taxon>Bacillati</taxon>
        <taxon>Actinomycetota</taxon>
        <taxon>Actinomycetes</taxon>
        <taxon>Pseudonocardiales</taxon>
        <taxon>Pseudonocardiaceae</taxon>
        <taxon>Pseudonocardia</taxon>
    </lineage>
</organism>
<evidence type="ECO:0000313" key="6">
    <source>
        <dbReference type="Proteomes" id="UP000198967"/>
    </source>
</evidence>
<dbReference type="InterPro" id="IPR027417">
    <property type="entry name" value="P-loop_NTPase"/>
</dbReference>
<dbReference type="Proteomes" id="UP000198967">
    <property type="component" value="Unassembled WGS sequence"/>
</dbReference>
<keyword evidence="6" id="KW-1185">Reference proteome</keyword>
<dbReference type="InterPro" id="IPR017871">
    <property type="entry name" value="ABC_transporter-like_CS"/>
</dbReference>
<dbReference type="SMART" id="SM00382">
    <property type="entry name" value="AAA"/>
    <property type="match status" value="1"/>
</dbReference>
<keyword evidence="3 5" id="KW-0067">ATP-binding</keyword>
<evidence type="ECO:0000256" key="3">
    <source>
        <dbReference type="ARBA" id="ARBA00022840"/>
    </source>
</evidence>
<dbReference type="AlphaFoldDB" id="A0A1G7SS11"/>
<dbReference type="EMBL" id="FNBE01000010">
    <property type="protein sequence ID" value="SDG25070.1"/>
    <property type="molecule type" value="Genomic_DNA"/>
</dbReference>